<dbReference type="Gramene" id="KZM89608">
    <property type="protein sequence ID" value="KZM89608"/>
    <property type="gene ID" value="DCAR_023029"/>
</dbReference>
<gene>
    <name evidence="1" type="ORF">DCAR_023029</name>
</gene>
<organism evidence="1">
    <name type="scientific">Daucus carota subsp. sativus</name>
    <name type="common">Carrot</name>
    <dbReference type="NCBI Taxonomy" id="79200"/>
    <lineage>
        <taxon>Eukaryota</taxon>
        <taxon>Viridiplantae</taxon>
        <taxon>Streptophyta</taxon>
        <taxon>Embryophyta</taxon>
        <taxon>Tracheophyta</taxon>
        <taxon>Spermatophyta</taxon>
        <taxon>Magnoliopsida</taxon>
        <taxon>eudicotyledons</taxon>
        <taxon>Gunneridae</taxon>
        <taxon>Pentapetalae</taxon>
        <taxon>asterids</taxon>
        <taxon>campanulids</taxon>
        <taxon>Apiales</taxon>
        <taxon>Apiaceae</taxon>
        <taxon>Apioideae</taxon>
        <taxon>Scandiceae</taxon>
        <taxon>Daucinae</taxon>
        <taxon>Daucus</taxon>
        <taxon>Daucus sect. Daucus</taxon>
    </lineage>
</organism>
<evidence type="ECO:0000313" key="1">
    <source>
        <dbReference type="EMBL" id="KZM89608.1"/>
    </source>
</evidence>
<reference evidence="1" key="1">
    <citation type="journal article" date="2016" name="Nat. Genet.">
        <title>A high-quality carrot genome assembly provides new insights into carotenoid accumulation and asterid genome evolution.</title>
        <authorList>
            <person name="Iorizzo M."/>
            <person name="Ellison S."/>
            <person name="Senalik D."/>
            <person name="Zeng P."/>
            <person name="Satapoomin P."/>
            <person name="Huang J."/>
            <person name="Bowman M."/>
            <person name="Iovene M."/>
            <person name="Sanseverino W."/>
            <person name="Cavagnaro P."/>
            <person name="Yildiz M."/>
            <person name="Macko-Podgorni A."/>
            <person name="Moranska E."/>
            <person name="Grzebelus E."/>
            <person name="Grzebelus D."/>
            <person name="Ashrafi H."/>
            <person name="Zheng Z."/>
            <person name="Cheng S."/>
            <person name="Spooner D."/>
            <person name="Van Deynze A."/>
            <person name="Simon P."/>
        </authorList>
    </citation>
    <scope>NUCLEOTIDE SEQUENCE [LARGE SCALE GENOMIC DNA]</scope>
    <source>
        <tissue evidence="1">Leaf</tissue>
    </source>
</reference>
<comment type="caution">
    <text evidence="1">The sequence shown here is derived from an EMBL/GenBank/DDBJ whole genome shotgun (WGS) entry which is preliminary data.</text>
</comment>
<name>A0A164UZS1_DAUCS</name>
<dbReference type="EMBL" id="LNRQ01000006">
    <property type="protein sequence ID" value="KZM89608.1"/>
    <property type="molecule type" value="Genomic_DNA"/>
</dbReference>
<proteinExistence type="predicted"/>
<accession>A0A164UZS1</accession>
<protein>
    <submittedName>
        <fullName evidence="1">Uncharacterized protein</fullName>
    </submittedName>
</protein>
<dbReference type="AlphaFoldDB" id="A0A164UZS1"/>
<sequence>MFHKDLKASSRIFYHSATCGKVQIHHVPCILEHLERSRDSLECFTIQSIIEALVGPCHELFSLGNGIAVVLKCVGPNLRPLPDADSTFFGHKHIKLKLIPLHLIGKLWRGVKAFSLELFWQSTKSVC</sequence>